<feature type="region of interest" description="Disordered" evidence="1">
    <location>
        <begin position="195"/>
        <end position="235"/>
    </location>
</feature>
<sequence length="303" mass="34324">MANSDAKDKKRYHRVVMVMARNGSQDFFTRVLTTLVRIGLKNDDGTAPPNIIMKYMARMTQRSVQDKGLRTRVGRALQRGMENGLVTIKKGHFKLTRRAGVVADTKGKLWLKIPTLLPPGQQNNTKHDDRIARRKKRAVKPAVHKTTHHNPLRTTHENINRPVQQQQHRQIQTNPLYLSRASCVDRHRTHGCSVCRPARPSRMCRTPSHSNKSPKNGCRAKNGTSGSTSKSGQNNNGNKCVLRSILFVFVKINSCRLKVSVEWNGSMAIEMKTLSRAVDFLLSDDHSVSDWKETCRIISMDQI</sequence>
<feature type="region of interest" description="Disordered" evidence="1">
    <location>
        <begin position="118"/>
        <end position="169"/>
    </location>
</feature>
<accession>T1J726</accession>
<feature type="compositionally biased region" description="Basic residues" evidence="1">
    <location>
        <begin position="132"/>
        <end position="151"/>
    </location>
</feature>
<dbReference type="AlphaFoldDB" id="T1J726"/>
<protein>
    <submittedName>
        <fullName evidence="2">Uncharacterized protein</fullName>
    </submittedName>
</protein>
<dbReference type="Proteomes" id="UP000014500">
    <property type="component" value="Unassembled WGS sequence"/>
</dbReference>
<evidence type="ECO:0000256" key="1">
    <source>
        <dbReference type="SAM" id="MobiDB-lite"/>
    </source>
</evidence>
<evidence type="ECO:0000313" key="2">
    <source>
        <dbReference type="EnsemblMetazoa" id="SMAR009458-PA"/>
    </source>
</evidence>
<feature type="compositionally biased region" description="Low complexity" evidence="1">
    <location>
        <begin position="221"/>
        <end position="235"/>
    </location>
</feature>
<dbReference type="HOGENOM" id="CLU_919252_0_0_1"/>
<name>T1J726_STRMM</name>
<dbReference type="EnsemblMetazoa" id="SMAR009458-RA">
    <property type="protein sequence ID" value="SMAR009458-PA"/>
    <property type="gene ID" value="SMAR009458"/>
</dbReference>
<proteinExistence type="predicted"/>
<evidence type="ECO:0000313" key="3">
    <source>
        <dbReference type="Proteomes" id="UP000014500"/>
    </source>
</evidence>
<reference evidence="3" key="1">
    <citation type="submission" date="2011-05" db="EMBL/GenBank/DDBJ databases">
        <authorList>
            <person name="Richards S.R."/>
            <person name="Qu J."/>
            <person name="Jiang H."/>
            <person name="Jhangiani S.N."/>
            <person name="Agravi P."/>
            <person name="Goodspeed R."/>
            <person name="Gross S."/>
            <person name="Mandapat C."/>
            <person name="Jackson L."/>
            <person name="Mathew T."/>
            <person name="Pu L."/>
            <person name="Thornton R."/>
            <person name="Saada N."/>
            <person name="Wilczek-Boney K.B."/>
            <person name="Lee S."/>
            <person name="Kovar C."/>
            <person name="Wu Y."/>
            <person name="Scherer S.E."/>
            <person name="Worley K.C."/>
            <person name="Muzny D.M."/>
            <person name="Gibbs R."/>
        </authorList>
    </citation>
    <scope>NUCLEOTIDE SEQUENCE</scope>
    <source>
        <strain evidence="3">Brora</strain>
    </source>
</reference>
<organism evidence="2 3">
    <name type="scientific">Strigamia maritima</name>
    <name type="common">European centipede</name>
    <name type="synonym">Geophilus maritimus</name>
    <dbReference type="NCBI Taxonomy" id="126957"/>
    <lineage>
        <taxon>Eukaryota</taxon>
        <taxon>Metazoa</taxon>
        <taxon>Ecdysozoa</taxon>
        <taxon>Arthropoda</taxon>
        <taxon>Myriapoda</taxon>
        <taxon>Chilopoda</taxon>
        <taxon>Pleurostigmophora</taxon>
        <taxon>Geophilomorpha</taxon>
        <taxon>Linotaeniidae</taxon>
        <taxon>Strigamia</taxon>
    </lineage>
</organism>
<keyword evidence="3" id="KW-1185">Reference proteome</keyword>
<dbReference type="EMBL" id="JH431907">
    <property type="status" value="NOT_ANNOTATED_CDS"/>
    <property type="molecule type" value="Genomic_DNA"/>
</dbReference>
<reference evidence="2" key="2">
    <citation type="submission" date="2015-02" db="UniProtKB">
        <authorList>
            <consortium name="EnsemblMetazoa"/>
        </authorList>
    </citation>
    <scope>IDENTIFICATION</scope>
</reference>